<keyword evidence="10" id="KW-0914">Notch signaling pathway</keyword>
<dbReference type="Gene3D" id="1.10.1170.10">
    <property type="entry name" value="Inhibitor Of Apoptosis Protein (2mihbC-IAP-1), Chain A"/>
    <property type="match status" value="1"/>
</dbReference>
<dbReference type="AlphaFoldDB" id="A0A9W3B8K0"/>
<dbReference type="SMART" id="SM00184">
    <property type="entry name" value="RING"/>
    <property type="match status" value="1"/>
</dbReference>
<feature type="domain" description="MIB/HERC2" evidence="15">
    <location>
        <begin position="452"/>
        <end position="530"/>
    </location>
</feature>
<comment type="pathway">
    <text evidence="2">Protein modification; protein ubiquitination.</text>
</comment>
<evidence type="ECO:0000256" key="4">
    <source>
        <dbReference type="ARBA" id="ARBA00022679"/>
    </source>
</evidence>
<evidence type="ECO:0000256" key="11">
    <source>
        <dbReference type="PROSITE-ProRule" id="PRU00228"/>
    </source>
</evidence>
<dbReference type="PANTHER" id="PTHR24202">
    <property type="entry name" value="E3 UBIQUITIN-PROTEIN LIGASE MIB2"/>
    <property type="match status" value="1"/>
</dbReference>
<dbReference type="PROSITE" id="PS50135">
    <property type="entry name" value="ZF_ZZ_2"/>
    <property type="match status" value="2"/>
</dbReference>
<feature type="domain" description="MIB/HERC2" evidence="15">
    <location>
        <begin position="1"/>
        <end position="66"/>
    </location>
</feature>
<dbReference type="SUPFAM" id="SSF159034">
    <property type="entry name" value="Mib/herc2 domain-like"/>
    <property type="match status" value="4"/>
</dbReference>
<keyword evidence="5" id="KW-0479">Metal-binding</keyword>
<organism evidence="16 17">
    <name type="scientific">Biomphalaria glabrata</name>
    <name type="common">Bloodfluke planorb</name>
    <name type="synonym">Freshwater snail</name>
    <dbReference type="NCBI Taxonomy" id="6526"/>
    <lineage>
        <taxon>Eukaryota</taxon>
        <taxon>Metazoa</taxon>
        <taxon>Spiralia</taxon>
        <taxon>Lophotrochozoa</taxon>
        <taxon>Mollusca</taxon>
        <taxon>Gastropoda</taxon>
        <taxon>Heterobranchia</taxon>
        <taxon>Euthyneura</taxon>
        <taxon>Panpulmonata</taxon>
        <taxon>Hygrophila</taxon>
        <taxon>Lymnaeoidea</taxon>
        <taxon>Planorbidae</taxon>
        <taxon>Biomphalaria</taxon>
    </lineage>
</organism>
<dbReference type="OMA" id="TELIDWK"/>
<protein>
    <submittedName>
        <fullName evidence="17 18">Uncharacterized protein LOC106054167 isoform X1</fullName>
    </submittedName>
</protein>
<dbReference type="SUPFAM" id="SSF57850">
    <property type="entry name" value="RING/U-box"/>
    <property type="match status" value="3"/>
</dbReference>
<evidence type="ECO:0000256" key="7">
    <source>
        <dbReference type="ARBA" id="ARBA00022771"/>
    </source>
</evidence>
<dbReference type="PANTHER" id="PTHR24202:SF4">
    <property type="entry name" value="E3 UBIQUITIN-PROTEIN LIGASE MIB2-RELATED"/>
    <property type="match status" value="1"/>
</dbReference>
<feature type="domain" description="RING-type" evidence="13">
    <location>
        <begin position="760"/>
        <end position="795"/>
    </location>
</feature>
<keyword evidence="9" id="KW-0862">Zinc</keyword>
<dbReference type="InterPro" id="IPR040847">
    <property type="entry name" value="SH3_15"/>
</dbReference>
<dbReference type="Proteomes" id="UP001165740">
    <property type="component" value="Chromosome 9"/>
</dbReference>
<dbReference type="Gene3D" id="3.30.60.90">
    <property type="match status" value="2"/>
</dbReference>
<evidence type="ECO:0000313" key="17">
    <source>
        <dbReference type="RefSeq" id="XP_055895867.1"/>
    </source>
</evidence>
<dbReference type="FunFam" id="1.10.1170.10:FF:000002">
    <property type="entry name" value="Baculoviral IAP repeat containing 7"/>
    <property type="match status" value="1"/>
</dbReference>
<accession>A0A9W3B8K0</accession>
<comment type="subcellular location">
    <subcellularLocation>
        <location evidence="1">Cytoplasm</location>
    </subcellularLocation>
</comment>
<dbReference type="Pfam" id="PF00569">
    <property type="entry name" value="ZZ"/>
    <property type="match status" value="2"/>
</dbReference>
<keyword evidence="16" id="KW-1185">Reference proteome</keyword>
<feature type="domain" description="ZZ-type" evidence="14">
    <location>
        <begin position="72"/>
        <end position="124"/>
    </location>
</feature>
<keyword evidence="7 11" id="KW-0863">Zinc-finger</keyword>
<dbReference type="GO" id="GO:0004842">
    <property type="term" value="F:ubiquitin-protein transferase activity"/>
    <property type="evidence" value="ECO:0007669"/>
    <property type="project" value="InterPro"/>
</dbReference>
<dbReference type="RefSeq" id="XP_055895867.1">
    <property type="nucleotide sequence ID" value="XM_056039892.1"/>
</dbReference>
<evidence type="ECO:0000256" key="1">
    <source>
        <dbReference type="ARBA" id="ARBA00004496"/>
    </source>
</evidence>
<dbReference type="OrthoDB" id="2122982at2759"/>
<feature type="domain" description="MIB/HERC2" evidence="15">
    <location>
        <begin position="140"/>
        <end position="217"/>
    </location>
</feature>
<dbReference type="PROSITE" id="PS50089">
    <property type="entry name" value="ZF_RING_2"/>
    <property type="match status" value="1"/>
</dbReference>
<evidence type="ECO:0000256" key="5">
    <source>
        <dbReference type="ARBA" id="ARBA00022723"/>
    </source>
</evidence>
<dbReference type="InterPro" id="IPR000433">
    <property type="entry name" value="Znf_ZZ"/>
</dbReference>
<evidence type="ECO:0000256" key="2">
    <source>
        <dbReference type="ARBA" id="ARBA00004906"/>
    </source>
</evidence>
<dbReference type="RefSeq" id="XP_055895868.1">
    <property type="nucleotide sequence ID" value="XM_056039893.1"/>
</dbReference>
<evidence type="ECO:0000256" key="10">
    <source>
        <dbReference type="ARBA" id="ARBA00022976"/>
    </source>
</evidence>
<dbReference type="Pfam" id="PF13920">
    <property type="entry name" value="zf-C3HC4_3"/>
    <property type="match status" value="1"/>
</dbReference>
<dbReference type="PROSITE" id="PS01357">
    <property type="entry name" value="ZF_ZZ_1"/>
    <property type="match status" value="2"/>
</dbReference>
<evidence type="ECO:0000259" key="15">
    <source>
        <dbReference type="PROSITE" id="PS51416"/>
    </source>
</evidence>
<dbReference type="GeneID" id="106054167"/>
<sequence length="807" mass="90975">MVTGLRVVRGPNWIYGNDDGGEGHVGTVTDVHDGHKKVTVLWDNGSENIYRTGQDDAFDLCVLDCAQLDIQHFSVTCDECREMPIKGLRWKCAVCPDFDLCSACYNQDKHDTSHPFFRFEYFARTRENVKVPPRNTESPADKIKAMGMFPGAKVSRGKHWTWTDQDGGNGQTGLVQKLRDFKSRFRSIAEVIWSNGSCNEYRLGYCGQVDLKCIEAAGGGYYYRNHLPVLRKCKLSPQKLKIGDTVKCVVGVDKLKELQEDHGGWNECMEMNINQTGIIEKLHYDQIQVKYDASTQWWFNQVAFEKVSNDEDTVTIVPGLRVVRGPDWAWGNQDGGEGHLGTVVVERSGSCGKWISVIWDNGSENCYTADTKSAYDLCVLDSGPSGVKHEGIQCDCCLVCPLMGTRWKCTSCFDFDLCSACYHGNQHDVTHPFWRYDHPDGRRFLLTSRINKRRIESKGIFQDAKVVRGKHWEWNTQDAGNPAEGSVLEIKPWNKDSSKSAARVKWENGTTNTYRLGFRGKVDLKCVIPASGGHFYKTHLQVLGKRETTPCLFELDDAVSCMFSVEQMKLLQRSHGGWTDAMSQYIPQNGKVVEIDGDGDVRVEYVDGIKWTFNPESLCKSKELKNFTRSPMDSEAVRTILDLGFDRDLVQKVVWRTFFTSQTYFSETELLLNTILDETNTQNTRADTCTLNLRTDSEHSTSSESNLDSNHLAATNSSPCPASLTPASATTTVSKESTATPDDDQTLAEKYRQLMEERQCKICMEVDARMTFVPCGHLVSCEVCSSQLKQCPMCRSDIEKVVKTYLV</sequence>
<evidence type="ECO:0000259" key="13">
    <source>
        <dbReference type="PROSITE" id="PS50089"/>
    </source>
</evidence>
<dbReference type="InterPro" id="IPR037252">
    <property type="entry name" value="Mib_Herc2_sf"/>
</dbReference>
<evidence type="ECO:0000256" key="6">
    <source>
        <dbReference type="ARBA" id="ARBA00022737"/>
    </source>
</evidence>
<keyword evidence="4" id="KW-0808">Transferase</keyword>
<dbReference type="InterPro" id="IPR011029">
    <property type="entry name" value="DEATH-like_dom_sf"/>
</dbReference>
<dbReference type="Gene3D" id="1.10.533.10">
    <property type="entry name" value="Death Domain, Fas"/>
    <property type="match status" value="1"/>
</dbReference>
<dbReference type="Pfam" id="PF18346">
    <property type="entry name" value="SH3_15"/>
    <property type="match status" value="2"/>
</dbReference>
<evidence type="ECO:0000256" key="3">
    <source>
        <dbReference type="ARBA" id="ARBA00022490"/>
    </source>
</evidence>
<feature type="domain" description="MIB/HERC2" evidence="15">
    <location>
        <begin position="308"/>
        <end position="383"/>
    </location>
</feature>
<dbReference type="InterPro" id="IPR001841">
    <property type="entry name" value="Znf_RING"/>
</dbReference>
<feature type="domain" description="ZZ-type" evidence="14">
    <location>
        <begin position="389"/>
        <end position="441"/>
    </location>
</feature>
<keyword evidence="8" id="KW-0833">Ubl conjugation pathway</keyword>
<dbReference type="GO" id="GO:0008270">
    <property type="term" value="F:zinc ion binding"/>
    <property type="evidence" value="ECO:0007669"/>
    <property type="project" value="UniProtKB-KW"/>
</dbReference>
<dbReference type="InterPro" id="IPR010606">
    <property type="entry name" value="Mib_Herc2"/>
</dbReference>
<dbReference type="InterPro" id="IPR043145">
    <property type="entry name" value="Znf_ZZ_sf"/>
</dbReference>
<evidence type="ECO:0000259" key="14">
    <source>
        <dbReference type="PROSITE" id="PS50135"/>
    </source>
</evidence>
<evidence type="ECO:0000256" key="12">
    <source>
        <dbReference type="SAM" id="MobiDB-lite"/>
    </source>
</evidence>
<gene>
    <name evidence="17 18" type="primary">LOC106054167</name>
</gene>
<keyword evidence="6" id="KW-0677">Repeat</keyword>
<keyword evidence="3" id="KW-0963">Cytoplasm</keyword>
<dbReference type="FunFam" id="2.30.30.40:FF:000078">
    <property type="entry name" value="Putative e3 ubiquitin-protein ligase mib2"/>
    <property type="match status" value="2"/>
</dbReference>
<dbReference type="Gene3D" id="1.10.8.10">
    <property type="entry name" value="DNA helicase RuvA subunit, C-terminal domain"/>
    <property type="match status" value="1"/>
</dbReference>
<feature type="region of interest" description="Disordered" evidence="12">
    <location>
        <begin position="695"/>
        <end position="744"/>
    </location>
</feature>
<dbReference type="GO" id="GO:0007219">
    <property type="term" value="P:Notch signaling pathway"/>
    <property type="evidence" value="ECO:0007669"/>
    <property type="project" value="UniProtKB-KW"/>
</dbReference>
<feature type="compositionally biased region" description="Polar residues" evidence="12">
    <location>
        <begin position="702"/>
        <end position="716"/>
    </location>
</feature>
<dbReference type="Gene3D" id="2.30.30.40">
    <property type="entry name" value="SH3 Domains"/>
    <property type="match status" value="4"/>
</dbReference>
<evidence type="ECO:0000313" key="18">
    <source>
        <dbReference type="RefSeq" id="XP_055895868.1"/>
    </source>
</evidence>
<reference evidence="17 18" key="1">
    <citation type="submission" date="2025-04" db="UniProtKB">
        <authorList>
            <consortium name="RefSeq"/>
        </authorList>
    </citation>
    <scope>IDENTIFICATION</scope>
</reference>
<dbReference type="PROSITE" id="PS51416">
    <property type="entry name" value="MIB_HERC2"/>
    <property type="match status" value="4"/>
</dbReference>
<dbReference type="SMART" id="SM00291">
    <property type="entry name" value="ZnF_ZZ"/>
    <property type="match status" value="2"/>
</dbReference>
<dbReference type="GO" id="GO:0016567">
    <property type="term" value="P:protein ubiquitination"/>
    <property type="evidence" value="ECO:0007669"/>
    <property type="project" value="InterPro"/>
</dbReference>
<feature type="compositionally biased region" description="Low complexity" evidence="12">
    <location>
        <begin position="717"/>
        <end position="732"/>
    </location>
</feature>
<dbReference type="Pfam" id="PF06701">
    <property type="entry name" value="MIB_HERC2"/>
    <property type="match status" value="4"/>
</dbReference>
<proteinExistence type="predicted"/>
<evidence type="ECO:0000256" key="8">
    <source>
        <dbReference type="ARBA" id="ARBA00022786"/>
    </source>
</evidence>
<evidence type="ECO:0000256" key="9">
    <source>
        <dbReference type="ARBA" id="ARBA00022833"/>
    </source>
</evidence>
<name>A0A9W3B8K0_BIOGL</name>
<dbReference type="GO" id="GO:0005737">
    <property type="term" value="C:cytoplasm"/>
    <property type="evidence" value="ECO:0007669"/>
    <property type="project" value="UniProtKB-SubCell"/>
</dbReference>
<evidence type="ECO:0000313" key="16">
    <source>
        <dbReference type="Proteomes" id="UP001165740"/>
    </source>
</evidence>